<dbReference type="Gene3D" id="3.10.100.10">
    <property type="entry name" value="Mannose-Binding Protein A, subunit A"/>
    <property type="match status" value="1"/>
</dbReference>
<dbReference type="EMBL" id="JARQZJ010000047">
    <property type="protein sequence ID" value="KAK9878343.1"/>
    <property type="molecule type" value="Genomic_DNA"/>
</dbReference>
<accession>A0AAW1UCL5</accession>
<gene>
    <name evidence="1" type="ORF">WA026_021643</name>
</gene>
<organism evidence="1 2">
    <name type="scientific">Henosepilachna vigintioctopunctata</name>
    <dbReference type="NCBI Taxonomy" id="420089"/>
    <lineage>
        <taxon>Eukaryota</taxon>
        <taxon>Metazoa</taxon>
        <taxon>Ecdysozoa</taxon>
        <taxon>Arthropoda</taxon>
        <taxon>Hexapoda</taxon>
        <taxon>Insecta</taxon>
        <taxon>Pterygota</taxon>
        <taxon>Neoptera</taxon>
        <taxon>Endopterygota</taxon>
        <taxon>Coleoptera</taxon>
        <taxon>Polyphaga</taxon>
        <taxon>Cucujiformia</taxon>
        <taxon>Coccinelloidea</taxon>
        <taxon>Coccinellidae</taxon>
        <taxon>Epilachninae</taxon>
        <taxon>Epilachnini</taxon>
        <taxon>Henosepilachna</taxon>
    </lineage>
</organism>
<evidence type="ECO:0000313" key="1">
    <source>
        <dbReference type="EMBL" id="KAK9878343.1"/>
    </source>
</evidence>
<dbReference type="AlphaFoldDB" id="A0AAW1UCL5"/>
<dbReference type="SUPFAM" id="SSF56436">
    <property type="entry name" value="C-type lectin-like"/>
    <property type="match status" value="1"/>
</dbReference>
<comment type="caution">
    <text evidence="1">The sequence shown here is derived from an EMBL/GenBank/DDBJ whole genome shotgun (WGS) entry which is preliminary data.</text>
</comment>
<dbReference type="InterPro" id="IPR016187">
    <property type="entry name" value="CTDL_fold"/>
</dbReference>
<sequence>MLVMTRLIYLPTNRDSKQPHVRHQQHENPNFLQQYLLYSEMSVPVLYLQVVSLNLTYGEVCSIKFTADNRITVADSCPSRIGQGYIPEHNKNEVTISGLGRKKEETSPSLSTAGQGYILEGPSSNVIDSWKHNMMNATMTSMNIGAHFNLTKIGDRYYYLGFSETMTYIQAFRFCSPYTNLVSIESFRNNKSLRTYFLDQYPGEQRVWTLSNLDSYENYDCNTLGWRRNHFMRRKLNCSYKIHFICEL</sequence>
<proteinExistence type="predicted"/>
<evidence type="ECO:0000313" key="2">
    <source>
        <dbReference type="Proteomes" id="UP001431783"/>
    </source>
</evidence>
<reference evidence="1 2" key="1">
    <citation type="submission" date="2023-03" db="EMBL/GenBank/DDBJ databases">
        <title>Genome insight into feeding habits of ladybird beetles.</title>
        <authorList>
            <person name="Li H.-S."/>
            <person name="Huang Y.-H."/>
            <person name="Pang H."/>
        </authorList>
    </citation>
    <scope>NUCLEOTIDE SEQUENCE [LARGE SCALE GENOMIC DNA]</scope>
    <source>
        <strain evidence="1">SYSU_2023b</strain>
        <tissue evidence="1">Whole body</tissue>
    </source>
</reference>
<dbReference type="Proteomes" id="UP001431783">
    <property type="component" value="Unassembled WGS sequence"/>
</dbReference>
<keyword evidence="2" id="KW-1185">Reference proteome</keyword>
<name>A0AAW1UCL5_9CUCU</name>
<dbReference type="InterPro" id="IPR016186">
    <property type="entry name" value="C-type_lectin-like/link_sf"/>
</dbReference>
<protein>
    <submittedName>
        <fullName evidence="1">Uncharacterized protein</fullName>
    </submittedName>
</protein>